<feature type="compositionally biased region" description="Low complexity" evidence="3">
    <location>
        <begin position="753"/>
        <end position="785"/>
    </location>
</feature>
<feature type="region of interest" description="Disordered" evidence="3">
    <location>
        <begin position="1"/>
        <end position="27"/>
    </location>
</feature>
<feature type="compositionally biased region" description="Polar residues" evidence="3">
    <location>
        <begin position="502"/>
        <end position="521"/>
    </location>
</feature>
<dbReference type="InterPro" id="IPR050719">
    <property type="entry name" value="Cortactin-Actin_Reg"/>
</dbReference>
<dbReference type="PANTHER" id="PTHR23166:SF5">
    <property type="entry name" value="CTTNBP2 N-TERMINAL-LIKE PROTEIN"/>
    <property type="match status" value="1"/>
</dbReference>
<dbReference type="RefSeq" id="XP_032791243.1">
    <property type="nucleotide sequence ID" value="XM_032935352.2"/>
</dbReference>
<dbReference type="GeneID" id="116928282"/>
<dbReference type="OrthoDB" id="6021133at2759"/>
<dbReference type="EMBL" id="GDIQ01072640">
    <property type="protein sequence ID" value="JAN22097.1"/>
    <property type="molecule type" value="Transcribed_RNA"/>
</dbReference>
<feature type="compositionally biased region" description="Low complexity" evidence="3">
    <location>
        <begin position="1"/>
        <end position="14"/>
    </location>
</feature>
<name>A0A0P6DUM2_9CRUS</name>
<evidence type="ECO:0000259" key="4">
    <source>
        <dbReference type="Pfam" id="PF09727"/>
    </source>
</evidence>
<dbReference type="EMBL" id="GDIQ01064503">
    <property type="protein sequence ID" value="JAN30234.1"/>
    <property type="molecule type" value="Transcribed_RNA"/>
</dbReference>
<feature type="region of interest" description="Disordered" evidence="3">
    <location>
        <begin position="702"/>
        <end position="726"/>
    </location>
</feature>
<feature type="region of interest" description="Disordered" evidence="3">
    <location>
        <begin position="486"/>
        <end position="521"/>
    </location>
</feature>
<dbReference type="InterPro" id="IPR019131">
    <property type="entry name" value="Cortactin-binding_p2_N"/>
</dbReference>
<feature type="domain" description="Cortactin-binding protein-2 N-terminal" evidence="4">
    <location>
        <begin position="54"/>
        <end position="244"/>
    </location>
</feature>
<dbReference type="KEGG" id="dmk:116928282"/>
<evidence type="ECO:0000256" key="1">
    <source>
        <dbReference type="ARBA" id="ARBA00023054"/>
    </source>
</evidence>
<organism evidence="5">
    <name type="scientific">Daphnia magna</name>
    <dbReference type="NCBI Taxonomy" id="35525"/>
    <lineage>
        <taxon>Eukaryota</taxon>
        <taxon>Metazoa</taxon>
        <taxon>Ecdysozoa</taxon>
        <taxon>Arthropoda</taxon>
        <taxon>Crustacea</taxon>
        <taxon>Branchiopoda</taxon>
        <taxon>Diplostraca</taxon>
        <taxon>Cladocera</taxon>
        <taxon>Anomopoda</taxon>
        <taxon>Daphniidae</taxon>
        <taxon>Daphnia</taxon>
    </lineage>
</organism>
<feature type="compositionally biased region" description="Polar residues" evidence="3">
    <location>
        <begin position="15"/>
        <end position="27"/>
    </location>
</feature>
<dbReference type="Pfam" id="PF09727">
    <property type="entry name" value="CortBP2"/>
    <property type="match status" value="1"/>
</dbReference>
<evidence type="ECO:0000313" key="5">
    <source>
        <dbReference type="EMBL" id="JAN22097.1"/>
    </source>
</evidence>
<protein>
    <submittedName>
        <fullName evidence="5">CTTNBP2 N-terminal protein</fullName>
    </submittedName>
</protein>
<evidence type="ECO:0000256" key="2">
    <source>
        <dbReference type="SAM" id="Coils"/>
    </source>
</evidence>
<dbReference type="PANTHER" id="PTHR23166">
    <property type="entry name" value="FILAMIN/GPBP-INTERACTING PROTEIN"/>
    <property type="match status" value="1"/>
</dbReference>
<accession>A0A0P6DUM2</accession>
<dbReference type="EMBL" id="GDIQ01090132">
    <property type="protein sequence ID" value="JAN04605.1"/>
    <property type="molecule type" value="Transcribed_RNA"/>
</dbReference>
<feature type="coiled-coil region" evidence="2">
    <location>
        <begin position="274"/>
        <end position="343"/>
    </location>
</feature>
<dbReference type="AlphaFoldDB" id="A0A0P6DUM2"/>
<feature type="region of interest" description="Disordered" evidence="3">
    <location>
        <begin position="753"/>
        <end position="792"/>
    </location>
</feature>
<reference evidence="5" key="1">
    <citation type="submission" date="2015-10" db="EMBL/GenBank/DDBJ databases">
        <title>EvidentialGene: Evidence-directed Construction of Complete mRNA Transcriptomes without Genomes.</title>
        <authorList>
            <person name="Gilbert D.G."/>
        </authorList>
    </citation>
    <scope>NUCLEOTIDE SEQUENCE</scope>
</reference>
<dbReference type="EMBL" id="GDIQ01081584">
    <property type="protein sequence ID" value="JAN13153.1"/>
    <property type="molecule type" value="Transcribed_RNA"/>
</dbReference>
<evidence type="ECO:0000256" key="3">
    <source>
        <dbReference type="SAM" id="MobiDB-lite"/>
    </source>
</evidence>
<proteinExistence type="predicted"/>
<feature type="coiled-coil region" evidence="2">
    <location>
        <begin position="157"/>
        <end position="230"/>
    </location>
</feature>
<keyword evidence="1 2" id="KW-0175">Coiled coil</keyword>
<sequence>MMAASNVNSNHSSAPLSKSNANFTPKTNEQTNAMDIEQLQHMINCTVKKNPKAELSKSDLLRLLGYLEGELQARDVVIATLKAERVKQQVSHARYGRILPVNDPFIALQRDSRSATVGGSSTDDTALLKAVTEGPMAALEALVVQHRNSHVNLIQAMQDAEARHSQVLRELDDERRKHEHDTAQGDDITYGLEKERTRLREELEVEKQSKKKLEKDIKKLQETLDEERQRQKQIVLLLLTERKKLILKYVEERNKSEDLAQILGEEKGRVDTMAEGLEEESQKALQMEAELEKQLALFDTERAQLKAQLQREEKRTKELELVIEKLHTEVDNLKKQQAEAHQVAMFQAGLNQPNSPPRITTTNRNSLPSGTSTLISPAGSITMGPQLPSKPAIVPPQTPPRSVNSTIVSSSPVSISRTSPSASIPLNSATGLVVLGTTGKVVQPMALVSSTPVQAPTTGIARAVSPSAGGIRNVQYNLGGMAAVNTSPSGSSRTLPPPPVSTAATSNDTVDVTPASRGTSVGTMQISPRVAVSASAGTKVFTTTNNEGKVTFHVTTSATLPTSTSVGTTGTAISAQPTTPKKSAAIARGVPPPVPPNKPVIPPKKSSTATAMSMASSSVSGQIINPCGVVISCSNNPQVTTVDHGRPISLEVHPLHKAGQIGSHQGVKFGITISKDKIQISSNPSEQGLADQEVREAIVQVGDGVDGSGGSQSPGHEISEDSSSRSPLTPLCLALLEKELDDFQQLLSSMATPTSSFAPSSLLSSGSTGLTSSTASSAPAEESSGVMLHMGV</sequence>
<feature type="region of interest" description="Disordered" evidence="3">
    <location>
        <begin position="349"/>
        <end position="370"/>
    </location>
</feature>